<sequence>MRSLRAVLEGCQLNIWSGRAENTRRTASRISPRVLVSYKIVSKTQIDNTILSPNGT</sequence>
<proteinExistence type="predicted"/>
<reference evidence="1 2" key="1">
    <citation type="journal article" date="2021" name="Front. Genet.">
        <title>Chromosome-Level Genome Assembly Reveals Significant Gene Expansion in the Toll and IMD Signaling Pathways of Dendrolimus kikuchii.</title>
        <authorList>
            <person name="Zhou J."/>
            <person name="Wu P."/>
            <person name="Xiong Z."/>
            <person name="Liu N."/>
            <person name="Zhao N."/>
            <person name="Ji M."/>
            <person name="Qiu Y."/>
            <person name="Yang B."/>
        </authorList>
    </citation>
    <scope>NUCLEOTIDE SEQUENCE [LARGE SCALE GENOMIC DNA]</scope>
    <source>
        <strain evidence="1">Ann1</strain>
    </source>
</reference>
<organism evidence="1 2">
    <name type="scientific">Dendrolimus kikuchii</name>
    <dbReference type="NCBI Taxonomy" id="765133"/>
    <lineage>
        <taxon>Eukaryota</taxon>
        <taxon>Metazoa</taxon>
        <taxon>Ecdysozoa</taxon>
        <taxon>Arthropoda</taxon>
        <taxon>Hexapoda</taxon>
        <taxon>Insecta</taxon>
        <taxon>Pterygota</taxon>
        <taxon>Neoptera</taxon>
        <taxon>Endopterygota</taxon>
        <taxon>Lepidoptera</taxon>
        <taxon>Glossata</taxon>
        <taxon>Ditrysia</taxon>
        <taxon>Bombycoidea</taxon>
        <taxon>Lasiocampidae</taxon>
        <taxon>Dendrolimus</taxon>
    </lineage>
</organism>
<dbReference type="Proteomes" id="UP000824533">
    <property type="component" value="Linkage Group LG27"/>
</dbReference>
<evidence type="ECO:0000313" key="1">
    <source>
        <dbReference type="EMBL" id="KAJ0170428.1"/>
    </source>
</evidence>
<gene>
    <name evidence="1" type="ORF">K1T71_013799</name>
</gene>
<keyword evidence="2" id="KW-1185">Reference proteome</keyword>
<evidence type="ECO:0000313" key="2">
    <source>
        <dbReference type="Proteomes" id="UP000824533"/>
    </source>
</evidence>
<accession>A0ACC1CFZ9</accession>
<comment type="caution">
    <text evidence="1">The sequence shown here is derived from an EMBL/GenBank/DDBJ whole genome shotgun (WGS) entry which is preliminary data.</text>
</comment>
<dbReference type="EMBL" id="CM034413">
    <property type="protein sequence ID" value="KAJ0170428.1"/>
    <property type="molecule type" value="Genomic_DNA"/>
</dbReference>
<protein>
    <submittedName>
        <fullName evidence="1">Uncharacterized protein</fullName>
    </submittedName>
</protein>
<name>A0ACC1CFZ9_9NEOP</name>